<evidence type="ECO:0000313" key="1">
    <source>
        <dbReference type="EMBL" id="EHI69944.1"/>
    </source>
</evidence>
<organism evidence="1 2">
    <name type="scientific">Streptococcus ictaluri 707-05</name>
    <dbReference type="NCBI Taxonomy" id="764299"/>
    <lineage>
        <taxon>Bacteria</taxon>
        <taxon>Bacillati</taxon>
        <taxon>Bacillota</taxon>
        <taxon>Bacilli</taxon>
        <taxon>Lactobacillales</taxon>
        <taxon>Streptococcaceae</taxon>
        <taxon>Streptococcus</taxon>
    </lineage>
</organism>
<sequence>MYLLNIKDSSNNINKINKNENVLPKLKLAYFQKRVNISSQSLRFLKR</sequence>
<reference evidence="1 2" key="1">
    <citation type="journal article" date="2014" name="Int. J. Syst. Evol. Microbiol.">
        <title>Phylogenomics and the dynamic genome evolution of the genus Streptococcus.</title>
        <authorList>
            <consortium name="The Broad Institute Genome Sequencing Platform"/>
            <person name="Richards V.P."/>
            <person name="Palmer S.R."/>
            <person name="Pavinski Bitar P.D."/>
            <person name="Qin X."/>
            <person name="Weinstock G.M."/>
            <person name="Highlander S.K."/>
            <person name="Town C.D."/>
            <person name="Burne R.A."/>
            <person name="Stanhope M.J."/>
        </authorList>
    </citation>
    <scope>NUCLEOTIDE SEQUENCE [LARGE SCALE GENOMIC DNA]</scope>
    <source>
        <strain evidence="1 2">707-05</strain>
    </source>
</reference>
<dbReference type="AlphaFoldDB" id="G5K1M0"/>
<comment type="caution">
    <text evidence="1">The sequence shown here is derived from an EMBL/GenBank/DDBJ whole genome shotgun (WGS) entry which is preliminary data.</text>
</comment>
<accession>G5K1M0</accession>
<gene>
    <name evidence="1" type="ORF">STRIC_2277</name>
</gene>
<dbReference type="STRING" id="764299.STRIC_2277"/>
<dbReference type="Proteomes" id="UP000003330">
    <property type="component" value="Unassembled WGS sequence"/>
</dbReference>
<evidence type="ECO:0000313" key="2">
    <source>
        <dbReference type="Proteomes" id="UP000003330"/>
    </source>
</evidence>
<protein>
    <submittedName>
        <fullName evidence="1">Uncharacterized protein</fullName>
    </submittedName>
</protein>
<dbReference type="EMBL" id="AEUX02000005">
    <property type="protein sequence ID" value="EHI69944.1"/>
    <property type="molecule type" value="Genomic_DNA"/>
</dbReference>
<name>G5K1M0_9STRE</name>
<proteinExistence type="predicted"/>
<keyword evidence="2" id="KW-1185">Reference proteome</keyword>